<evidence type="ECO:0000313" key="2">
    <source>
        <dbReference type="EMBL" id="OGH86522.1"/>
    </source>
</evidence>
<feature type="compositionally biased region" description="Low complexity" evidence="1">
    <location>
        <begin position="1"/>
        <end position="15"/>
    </location>
</feature>
<feature type="region of interest" description="Disordered" evidence="1">
    <location>
        <begin position="1"/>
        <end position="34"/>
    </location>
</feature>
<dbReference type="Proteomes" id="UP000178349">
    <property type="component" value="Unassembled WGS sequence"/>
</dbReference>
<organism evidence="2 3">
    <name type="scientific">Candidatus Magasanikbacteria bacterium RIFOXYC12_FULL_33_11</name>
    <dbReference type="NCBI Taxonomy" id="1798701"/>
    <lineage>
        <taxon>Bacteria</taxon>
        <taxon>Candidatus Magasanikiibacteriota</taxon>
    </lineage>
</organism>
<sequence length="71" mass="7941">MENNTQNTSSNNPTPDYSNMSEKEQMDAAMKQAGMSKGDLGKMLAKNMAGNMAKSTAKNWFRTLLRSIFKF</sequence>
<gene>
    <name evidence="2" type="ORF">A2493_03110</name>
</gene>
<proteinExistence type="predicted"/>
<evidence type="ECO:0000313" key="3">
    <source>
        <dbReference type="Proteomes" id="UP000178349"/>
    </source>
</evidence>
<evidence type="ECO:0000256" key="1">
    <source>
        <dbReference type="SAM" id="MobiDB-lite"/>
    </source>
</evidence>
<protein>
    <submittedName>
        <fullName evidence="2">Uncharacterized protein</fullName>
    </submittedName>
</protein>
<comment type="caution">
    <text evidence="2">The sequence shown here is derived from an EMBL/GenBank/DDBJ whole genome shotgun (WGS) entry which is preliminary data.</text>
</comment>
<accession>A0A1F6NRF0</accession>
<name>A0A1F6NRF0_9BACT</name>
<reference evidence="2 3" key="1">
    <citation type="journal article" date="2016" name="Nat. Commun.">
        <title>Thousands of microbial genomes shed light on interconnected biogeochemical processes in an aquifer system.</title>
        <authorList>
            <person name="Anantharaman K."/>
            <person name="Brown C.T."/>
            <person name="Hug L.A."/>
            <person name="Sharon I."/>
            <person name="Castelle C.J."/>
            <person name="Probst A.J."/>
            <person name="Thomas B.C."/>
            <person name="Singh A."/>
            <person name="Wilkins M.J."/>
            <person name="Karaoz U."/>
            <person name="Brodie E.L."/>
            <person name="Williams K.H."/>
            <person name="Hubbard S.S."/>
            <person name="Banfield J.F."/>
        </authorList>
    </citation>
    <scope>NUCLEOTIDE SEQUENCE [LARGE SCALE GENOMIC DNA]</scope>
</reference>
<dbReference type="AlphaFoldDB" id="A0A1F6NRF0"/>
<dbReference type="EMBL" id="MFQW01000015">
    <property type="protein sequence ID" value="OGH86522.1"/>
    <property type="molecule type" value="Genomic_DNA"/>
</dbReference>